<dbReference type="InterPro" id="IPR014056">
    <property type="entry name" value="TypeIITA-like_toxin_pred"/>
</dbReference>
<protein>
    <submittedName>
        <fullName evidence="1">Toxin, RelE family protein</fullName>
    </submittedName>
</protein>
<dbReference type="AlphaFoldDB" id="A0A6V8MLW1"/>
<keyword evidence="2" id="KW-1185">Reference proteome</keyword>
<dbReference type="PIRSF" id="PIRSF028744">
    <property type="entry name" value="Addict_mod_HI1419"/>
    <property type="match status" value="1"/>
</dbReference>
<dbReference type="Pfam" id="PF05973">
    <property type="entry name" value="Gp49"/>
    <property type="match status" value="1"/>
</dbReference>
<gene>
    <name evidence="1" type="ORF">GMST_31720</name>
</gene>
<dbReference type="InterPro" id="IPR009241">
    <property type="entry name" value="HigB-like"/>
</dbReference>
<comment type="caution">
    <text evidence="1">The sequence shown here is derived from an EMBL/GenBank/DDBJ whole genome shotgun (WGS) entry which is preliminary data.</text>
</comment>
<organism evidence="1 2">
    <name type="scientific">Geomonas silvestris</name>
    <dbReference type="NCBI Taxonomy" id="2740184"/>
    <lineage>
        <taxon>Bacteria</taxon>
        <taxon>Pseudomonadati</taxon>
        <taxon>Thermodesulfobacteriota</taxon>
        <taxon>Desulfuromonadia</taxon>
        <taxon>Geobacterales</taxon>
        <taxon>Geobacteraceae</taxon>
        <taxon>Geomonas</taxon>
    </lineage>
</organism>
<dbReference type="PANTHER" id="PTHR41791:SF1">
    <property type="entry name" value="SSL7039 PROTEIN"/>
    <property type="match status" value="1"/>
</dbReference>
<dbReference type="Proteomes" id="UP000556026">
    <property type="component" value="Unassembled WGS sequence"/>
</dbReference>
<evidence type="ECO:0000313" key="2">
    <source>
        <dbReference type="Proteomes" id="UP000556026"/>
    </source>
</evidence>
<dbReference type="EMBL" id="BLXX01000010">
    <property type="protein sequence ID" value="GFO60847.1"/>
    <property type="molecule type" value="Genomic_DNA"/>
</dbReference>
<dbReference type="PANTHER" id="PTHR41791">
    <property type="entry name" value="SSL7039 PROTEIN"/>
    <property type="match status" value="1"/>
</dbReference>
<proteinExistence type="predicted"/>
<reference evidence="2" key="1">
    <citation type="submission" date="2020-06" db="EMBL/GenBank/DDBJ databases">
        <title>Draft genomic sequence of Geomonas sp. Red330.</title>
        <authorList>
            <person name="Itoh H."/>
            <person name="Zhenxing X."/>
            <person name="Ushijima N."/>
            <person name="Masuda Y."/>
            <person name="Shiratori Y."/>
            <person name="Senoo K."/>
        </authorList>
    </citation>
    <scope>NUCLEOTIDE SEQUENCE [LARGE SCALE GENOMIC DNA]</scope>
    <source>
        <strain evidence="2">Red330</strain>
    </source>
</reference>
<dbReference type="RefSeq" id="WP_183355649.1">
    <property type="nucleotide sequence ID" value="NZ_BLXX01000010.1"/>
</dbReference>
<evidence type="ECO:0000313" key="1">
    <source>
        <dbReference type="EMBL" id="GFO60847.1"/>
    </source>
</evidence>
<sequence>MAEIRKTEVFAQWLDNLRDIRAKARVLVRIERLASGNAGDVKPVGEGVCEMRIDYGPGYRIYFIQRGNEWIVLLAGGDKSSQSRDIKTAIRLAQNL</sequence>
<dbReference type="NCBIfam" id="TIGR02683">
    <property type="entry name" value="upstrm_HI1419"/>
    <property type="match status" value="1"/>
</dbReference>
<name>A0A6V8MLW1_9BACT</name>
<accession>A0A6V8MLW1</accession>